<sequence length="67" mass="7870">MSIIGIQEDHYESENIDINQKTDIVVFKAKSTENFSIQWIYYDVFWLPTKNYQSSCSARAFSNNLKV</sequence>
<organism evidence="1 2">
    <name type="scientific">Romanomermis culicivorax</name>
    <name type="common">Nematode worm</name>
    <dbReference type="NCBI Taxonomy" id="13658"/>
    <lineage>
        <taxon>Eukaryota</taxon>
        <taxon>Metazoa</taxon>
        <taxon>Ecdysozoa</taxon>
        <taxon>Nematoda</taxon>
        <taxon>Enoplea</taxon>
        <taxon>Dorylaimia</taxon>
        <taxon>Mermithida</taxon>
        <taxon>Mermithoidea</taxon>
        <taxon>Mermithidae</taxon>
        <taxon>Romanomermis</taxon>
    </lineage>
</organism>
<evidence type="ECO:0000313" key="2">
    <source>
        <dbReference type="WBParaSite" id="nRc.2.0.1.t21360-RA"/>
    </source>
</evidence>
<evidence type="ECO:0000313" key="1">
    <source>
        <dbReference type="Proteomes" id="UP000887565"/>
    </source>
</evidence>
<dbReference type="WBParaSite" id="nRc.2.0.1.t21360-RA">
    <property type="protein sequence ID" value="nRc.2.0.1.t21360-RA"/>
    <property type="gene ID" value="nRc.2.0.1.g21360"/>
</dbReference>
<accession>A0A915J5E0</accession>
<dbReference type="Proteomes" id="UP000887565">
    <property type="component" value="Unplaced"/>
</dbReference>
<protein>
    <submittedName>
        <fullName evidence="2">Uncharacterized protein</fullName>
    </submittedName>
</protein>
<keyword evidence="1" id="KW-1185">Reference proteome</keyword>
<proteinExistence type="predicted"/>
<reference evidence="2" key="1">
    <citation type="submission" date="2022-11" db="UniProtKB">
        <authorList>
            <consortium name="WormBaseParasite"/>
        </authorList>
    </citation>
    <scope>IDENTIFICATION</scope>
</reference>
<name>A0A915J5E0_ROMCU</name>
<dbReference type="AlphaFoldDB" id="A0A915J5E0"/>